<organism evidence="1 2">
    <name type="scientific">Ficus carica</name>
    <name type="common">Common fig</name>
    <dbReference type="NCBI Taxonomy" id="3494"/>
    <lineage>
        <taxon>Eukaryota</taxon>
        <taxon>Viridiplantae</taxon>
        <taxon>Streptophyta</taxon>
        <taxon>Embryophyta</taxon>
        <taxon>Tracheophyta</taxon>
        <taxon>Spermatophyta</taxon>
        <taxon>Magnoliopsida</taxon>
        <taxon>eudicotyledons</taxon>
        <taxon>Gunneridae</taxon>
        <taxon>Pentapetalae</taxon>
        <taxon>rosids</taxon>
        <taxon>fabids</taxon>
        <taxon>Rosales</taxon>
        <taxon>Moraceae</taxon>
        <taxon>Ficeae</taxon>
        <taxon>Ficus</taxon>
    </lineage>
</organism>
<keyword evidence="2" id="KW-1185">Reference proteome</keyword>
<sequence length="97" mass="10160">MGARAKKVHGIFLPYIAEVLAIREGLLFAAQCGLPISSTETDSLLATNCITKNEPLAPEFHLVEDNSELLGVSGGGSCYVVSHRANGVAHSTLCSCS</sequence>
<gene>
    <name evidence="1" type="ORF">TIFTF001_012100</name>
</gene>
<evidence type="ECO:0008006" key="3">
    <source>
        <dbReference type="Google" id="ProtNLM"/>
    </source>
</evidence>
<proteinExistence type="predicted"/>
<name>A0AA88D1D7_FICCA</name>
<reference evidence="1" key="1">
    <citation type="submission" date="2023-07" db="EMBL/GenBank/DDBJ databases">
        <title>draft genome sequence of fig (Ficus carica).</title>
        <authorList>
            <person name="Takahashi T."/>
            <person name="Nishimura K."/>
        </authorList>
    </citation>
    <scope>NUCLEOTIDE SEQUENCE</scope>
</reference>
<dbReference type="Proteomes" id="UP001187192">
    <property type="component" value="Unassembled WGS sequence"/>
</dbReference>
<protein>
    <recommendedName>
        <fullName evidence="3">RNase H type-1 domain-containing protein</fullName>
    </recommendedName>
</protein>
<evidence type="ECO:0000313" key="2">
    <source>
        <dbReference type="Proteomes" id="UP001187192"/>
    </source>
</evidence>
<dbReference type="EMBL" id="BTGU01000015">
    <property type="protein sequence ID" value="GMN42893.1"/>
    <property type="molecule type" value="Genomic_DNA"/>
</dbReference>
<dbReference type="AlphaFoldDB" id="A0AA88D1D7"/>
<comment type="caution">
    <text evidence="1">The sequence shown here is derived from an EMBL/GenBank/DDBJ whole genome shotgun (WGS) entry which is preliminary data.</text>
</comment>
<evidence type="ECO:0000313" key="1">
    <source>
        <dbReference type="EMBL" id="GMN42893.1"/>
    </source>
</evidence>
<accession>A0AA88D1D7</accession>